<protein>
    <submittedName>
        <fullName evidence="1">Uncharacterized protein</fullName>
    </submittedName>
</protein>
<dbReference type="EMBL" id="QBKI01000001">
    <property type="protein sequence ID" value="PTX22233.1"/>
    <property type="molecule type" value="Genomic_DNA"/>
</dbReference>
<reference evidence="1 2" key="1">
    <citation type="submission" date="2018-04" db="EMBL/GenBank/DDBJ databases">
        <title>Genomic Encyclopedia of Archaeal and Bacterial Type Strains, Phase II (KMG-II): from individual species to whole genera.</title>
        <authorList>
            <person name="Goeker M."/>
        </authorList>
    </citation>
    <scope>NUCLEOTIDE SEQUENCE [LARGE SCALE GENOMIC DNA]</scope>
    <source>
        <strain evidence="1 2">DSM 100162</strain>
    </source>
</reference>
<name>A0A2T5YSD8_9BACT</name>
<comment type="caution">
    <text evidence="1">The sequence shown here is derived from an EMBL/GenBank/DDBJ whole genome shotgun (WGS) entry which is preliminary data.</text>
</comment>
<keyword evidence="2" id="KW-1185">Reference proteome</keyword>
<dbReference type="OrthoDB" id="9841326at2"/>
<gene>
    <name evidence="1" type="ORF">C8N40_10155</name>
</gene>
<evidence type="ECO:0000313" key="2">
    <source>
        <dbReference type="Proteomes" id="UP000244225"/>
    </source>
</evidence>
<organism evidence="1 2">
    <name type="scientific">Pontibacter mucosus</name>
    <dbReference type="NCBI Taxonomy" id="1649266"/>
    <lineage>
        <taxon>Bacteria</taxon>
        <taxon>Pseudomonadati</taxon>
        <taxon>Bacteroidota</taxon>
        <taxon>Cytophagia</taxon>
        <taxon>Cytophagales</taxon>
        <taxon>Hymenobacteraceae</taxon>
        <taxon>Pontibacter</taxon>
    </lineage>
</organism>
<dbReference type="RefSeq" id="WP_108209822.1">
    <property type="nucleotide sequence ID" value="NZ_QBKI01000001.1"/>
</dbReference>
<sequence length="170" mass="18778">MKQLTSPRTKATGPLRFAGRKFNPLYRFRRFLSYCLPLLLAATVSACDKDDDGAANPLKALAGKCLEGRIIALKGCTSGVYVQLLNVETGTTSTYLGTEYKNVILLSHRPENVSYDETFDKTFYFTIDASRKFDHCFEMYDCNVVSGPDDPTDVTIKACIKSSSDTSCPA</sequence>
<evidence type="ECO:0000313" key="1">
    <source>
        <dbReference type="EMBL" id="PTX22233.1"/>
    </source>
</evidence>
<dbReference type="AlphaFoldDB" id="A0A2T5YSD8"/>
<proteinExistence type="predicted"/>
<dbReference type="Proteomes" id="UP000244225">
    <property type="component" value="Unassembled WGS sequence"/>
</dbReference>
<accession>A0A2T5YSD8</accession>